<keyword evidence="4" id="KW-0804">Transcription</keyword>
<dbReference type="Pfam" id="PF25601">
    <property type="entry name" value="AAA_lid_14"/>
    <property type="match status" value="1"/>
</dbReference>
<accession>A0A975BD85</accession>
<feature type="domain" description="Response regulatory" evidence="7">
    <location>
        <begin position="5"/>
        <end position="118"/>
    </location>
</feature>
<dbReference type="PROSITE" id="PS50045">
    <property type="entry name" value="SIGMA54_INTERACT_4"/>
    <property type="match status" value="1"/>
</dbReference>
<evidence type="ECO:0000256" key="4">
    <source>
        <dbReference type="ARBA" id="ARBA00023163"/>
    </source>
</evidence>
<evidence type="ECO:0000256" key="5">
    <source>
        <dbReference type="PROSITE-ProRule" id="PRU00169"/>
    </source>
</evidence>
<dbReference type="EMBL" id="CP061799">
    <property type="protein sequence ID" value="QTA83207.1"/>
    <property type="molecule type" value="Genomic_DNA"/>
</dbReference>
<dbReference type="InterPro" id="IPR003593">
    <property type="entry name" value="AAA+_ATPase"/>
</dbReference>
<evidence type="ECO:0000313" key="8">
    <source>
        <dbReference type="EMBL" id="QTA83207.1"/>
    </source>
</evidence>
<reference evidence="8" key="1">
    <citation type="journal article" date="2021" name="Microb. Physiol.">
        <title>Proteogenomic Insights into the Physiology of Marine, Sulfate-Reducing, Filamentous Desulfonema limicola and Desulfonema magnum.</title>
        <authorList>
            <person name="Schnaars V."/>
            <person name="Wohlbrand L."/>
            <person name="Scheve S."/>
            <person name="Hinrichs C."/>
            <person name="Reinhardt R."/>
            <person name="Rabus R."/>
        </authorList>
    </citation>
    <scope>NUCLEOTIDE SEQUENCE</scope>
    <source>
        <strain evidence="8">5ac10</strain>
    </source>
</reference>
<evidence type="ECO:0000259" key="7">
    <source>
        <dbReference type="PROSITE" id="PS50110"/>
    </source>
</evidence>
<dbReference type="Pfam" id="PF02954">
    <property type="entry name" value="HTH_8"/>
    <property type="match status" value="1"/>
</dbReference>
<dbReference type="SMART" id="SM00448">
    <property type="entry name" value="REC"/>
    <property type="match status" value="1"/>
</dbReference>
<dbReference type="InterPro" id="IPR002078">
    <property type="entry name" value="Sigma_54_int"/>
</dbReference>
<dbReference type="SMART" id="SM00382">
    <property type="entry name" value="AAA"/>
    <property type="match status" value="1"/>
</dbReference>
<dbReference type="Pfam" id="PF00072">
    <property type="entry name" value="Response_reg"/>
    <property type="match status" value="1"/>
</dbReference>
<dbReference type="KEGG" id="dli:dnl_56030"/>
<evidence type="ECO:0000313" key="9">
    <source>
        <dbReference type="Proteomes" id="UP000663720"/>
    </source>
</evidence>
<dbReference type="Proteomes" id="UP000663720">
    <property type="component" value="Chromosome"/>
</dbReference>
<dbReference type="PROSITE" id="PS00675">
    <property type="entry name" value="SIGMA54_INTERACT_1"/>
    <property type="match status" value="1"/>
</dbReference>
<dbReference type="CDD" id="cd17574">
    <property type="entry name" value="REC_OmpR"/>
    <property type="match status" value="1"/>
</dbReference>
<dbReference type="Gene3D" id="1.10.10.60">
    <property type="entry name" value="Homeodomain-like"/>
    <property type="match status" value="1"/>
</dbReference>
<protein>
    <submittedName>
        <fullName evidence="8">Two component system response regulator, sigma54-specific</fullName>
    </submittedName>
</protein>
<dbReference type="GO" id="GO:0000160">
    <property type="term" value="P:phosphorelay signal transduction system"/>
    <property type="evidence" value="ECO:0007669"/>
    <property type="project" value="InterPro"/>
</dbReference>
<dbReference type="InterPro" id="IPR025943">
    <property type="entry name" value="Sigma_54_int_dom_ATP-bd_2"/>
</dbReference>
<dbReference type="Gene3D" id="1.10.8.60">
    <property type="match status" value="1"/>
</dbReference>
<dbReference type="PROSITE" id="PS00676">
    <property type="entry name" value="SIGMA54_INTERACT_2"/>
    <property type="match status" value="1"/>
</dbReference>
<evidence type="ECO:0000256" key="3">
    <source>
        <dbReference type="ARBA" id="ARBA00023015"/>
    </source>
</evidence>
<dbReference type="GO" id="GO:0005524">
    <property type="term" value="F:ATP binding"/>
    <property type="evidence" value="ECO:0007669"/>
    <property type="project" value="UniProtKB-KW"/>
</dbReference>
<dbReference type="SUPFAM" id="SSF52172">
    <property type="entry name" value="CheY-like"/>
    <property type="match status" value="1"/>
</dbReference>
<organism evidence="8 9">
    <name type="scientific">Desulfonema limicola</name>
    <dbReference type="NCBI Taxonomy" id="45656"/>
    <lineage>
        <taxon>Bacteria</taxon>
        <taxon>Pseudomonadati</taxon>
        <taxon>Thermodesulfobacteriota</taxon>
        <taxon>Desulfobacteria</taxon>
        <taxon>Desulfobacterales</taxon>
        <taxon>Desulfococcaceae</taxon>
        <taxon>Desulfonema</taxon>
    </lineage>
</organism>
<dbReference type="InterPro" id="IPR058031">
    <property type="entry name" value="AAA_lid_NorR"/>
</dbReference>
<dbReference type="CDD" id="cd00009">
    <property type="entry name" value="AAA"/>
    <property type="match status" value="1"/>
</dbReference>
<dbReference type="FunFam" id="3.40.50.300:FF:000006">
    <property type="entry name" value="DNA-binding transcriptional regulator NtrC"/>
    <property type="match status" value="1"/>
</dbReference>
<dbReference type="InterPro" id="IPR011006">
    <property type="entry name" value="CheY-like_superfamily"/>
</dbReference>
<dbReference type="InterPro" id="IPR001789">
    <property type="entry name" value="Sig_transdc_resp-reg_receiver"/>
</dbReference>
<dbReference type="PANTHER" id="PTHR32071">
    <property type="entry name" value="TRANSCRIPTIONAL REGULATORY PROTEIN"/>
    <property type="match status" value="1"/>
</dbReference>
<gene>
    <name evidence="8" type="ORF">dnl_56030</name>
</gene>
<dbReference type="InterPro" id="IPR025662">
    <property type="entry name" value="Sigma_54_int_dom_ATP-bd_1"/>
</dbReference>
<dbReference type="Gene3D" id="3.40.50.2300">
    <property type="match status" value="1"/>
</dbReference>
<evidence type="ECO:0000259" key="6">
    <source>
        <dbReference type="PROSITE" id="PS50045"/>
    </source>
</evidence>
<dbReference type="GO" id="GO:0043565">
    <property type="term" value="F:sequence-specific DNA binding"/>
    <property type="evidence" value="ECO:0007669"/>
    <property type="project" value="InterPro"/>
</dbReference>
<dbReference type="PANTHER" id="PTHR32071:SF57">
    <property type="entry name" value="C4-DICARBOXYLATE TRANSPORT TRANSCRIPTIONAL REGULATORY PROTEIN DCTD"/>
    <property type="match status" value="1"/>
</dbReference>
<dbReference type="PROSITE" id="PS50110">
    <property type="entry name" value="RESPONSE_REGULATORY"/>
    <property type="match status" value="1"/>
</dbReference>
<name>A0A975BD85_9BACT</name>
<keyword evidence="2" id="KW-0067">ATP-binding</keyword>
<keyword evidence="5" id="KW-0597">Phosphoprotein</keyword>
<keyword evidence="1" id="KW-0547">Nucleotide-binding</keyword>
<proteinExistence type="predicted"/>
<dbReference type="RefSeq" id="WP_207689019.1">
    <property type="nucleotide sequence ID" value="NZ_CP061799.1"/>
</dbReference>
<dbReference type="InterPro" id="IPR027417">
    <property type="entry name" value="P-loop_NTPase"/>
</dbReference>
<keyword evidence="3" id="KW-0805">Transcription regulation</keyword>
<dbReference type="AlphaFoldDB" id="A0A975BD85"/>
<dbReference type="Gene3D" id="3.40.50.300">
    <property type="entry name" value="P-loop containing nucleotide triphosphate hydrolases"/>
    <property type="match status" value="1"/>
</dbReference>
<evidence type="ECO:0000256" key="1">
    <source>
        <dbReference type="ARBA" id="ARBA00022741"/>
    </source>
</evidence>
<sequence>MISYIVYLVDDEPGIRKGISFRLKKLYQITTFPDAESAIEAIKSKQPDLVLLDIGLPGMSGIEALEHIKKNWPEILVIMATAYEDIKTVISAMKLGAHDYIVKPIHMDSLKVTLKNALETIKMRKEIQALQASYIKENLPFFVGKSNAIQDVMNFVDKVAKSPDAPVLILGESGTGKELIASAIHYKSPNYQGPFVTINCASIPKELIESELFGYEKGAFSGAKDSGKKGLVEEAENGTLFLDEVGDLGMEAQAKLLRFLEDGEYYRVGGVKKLRLSLRVVSATNKNMEQMAAQGSFREDLYYRLAVVTIKIPSLNERQDDIIPIANYFLMEFGKKYKKNFQRLSPETQAFLLNYEWKGNIREMKNIIERGVLIGECPELKIEHIGLKMSDKNSVQSRKKEEVNPFGALPEEGIDLNALEEHYIREAYKKSGNNDAKAARLLNMSYYSFRYKKKKFKDL</sequence>
<dbReference type="Pfam" id="PF00158">
    <property type="entry name" value="Sigma54_activat"/>
    <property type="match status" value="1"/>
</dbReference>
<feature type="domain" description="Sigma-54 factor interaction" evidence="6">
    <location>
        <begin position="142"/>
        <end position="373"/>
    </location>
</feature>
<evidence type="ECO:0000256" key="2">
    <source>
        <dbReference type="ARBA" id="ARBA00022840"/>
    </source>
</evidence>
<keyword evidence="9" id="KW-1185">Reference proteome</keyword>
<dbReference type="InterPro" id="IPR002197">
    <property type="entry name" value="HTH_Fis"/>
</dbReference>
<dbReference type="SUPFAM" id="SSF52540">
    <property type="entry name" value="P-loop containing nucleoside triphosphate hydrolases"/>
    <property type="match status" value="1"/>
</dbReference>
<dbReference type="GO" id="GO:0006355">
    <property type="term" value="P:regulation of DNA-templated transcription"/>
    <property type="evidence" value="ECO:0007669"/>
    <property type="project" value="InterPro"/>
</dbReference>
<feature type="modified residue" description="4-aspartylphosphate" evidence="5">
    <location>
        <position position="53"/>
    </location>
</feature>